<gene>
    <name evidence="1" type="ORF">ACIQFM_06310</name>
</gene>
<dbReference type="EMBL" id="JBIVPC010000003">
    <property type="protein sequence ID" value="MFJ6035853.1"/>
    <property type="molecule type" value="Genomic_DNA"/>
</dbReference>
<sequence length="238" mass="26597">MEKVGVWVADDRFDLTALNVAFAGLPVVSASVELVNSWSGDLEELAADLLERFADDVSWCRVANDVHSVTEGSAEVRLTPRPDDPGWHAELFHAEGWKSQQGARIPAECRWQYARYADRRHEARESCLEVADLRAAAAKDGAAGVDNLVRHQQVQLAEWYAALDEFISSVHTAESIPEWAVLVAKDELMDWHRTREYLTSAVVEYHRGDVGPRPDTVFGNLCFRFSKAELELAPSPAH</sequence>
<evidence type="ECO:0008006" key="3">
    <source>
        <dbReference type="Google" id="ProtNLM"/>
    </source>
</evidence>
<protein>
    <recommendedName>
        <fullName evidence="3">Barstar (barnase inhibitor) domain-containing protein</fullName>
    </recommendedName>
</protein>
<keyword evidence="2" id="KW-1185">Reference proteome</keyword>
<organism evidence="1 2">
    <name type="scientific">Streptomyces ardesiacus</name>
    <dbReference type="NCBI Taxonomy" id="285564"/>
    <lineage>
        <taxon>Bacteria</taxon>
        <taxon>Bacillati</taxon>
        <taxon>Actinomycetota</taxon>
        <taxon>Actinomycetes</taxon>
        <taxon>Kitasatosporales</taxon>
        <taxon>Streptomycetaceae</taxon>
        <taxon>Streptomyces</taxon>
    </lineage>
</organism>
<comment type="caution">
    <text evidence="1">The sequence shown here is derived from an EMBL/GenBank/DDBJ whole genome shotgun (WGS) entry which is preliminary data.</text>
</comment>
<reference evidence="1 2" key="1">
    <citation type="submission" date="2024-10" db="EMBL/GenBank/DDBJ databases">
        <title>The Natural Products Discovery Center: Release of the First 8490 Sequenced Strains for Exploring Actinobacteria Biosynthetic Diversity.</title>
        <authorList>
            <person name="Kalkreuter E."/>
            <person name="Kautsar S.A."/>
            <person name="Yang D."/>
            <person name="Bader C.D."/>
            <person name="Teijaro C.N."/>
            <person name="Fluegel L."/>
            <person name="Davis C.M."/>
            <person name="Simpson J.R."/>
            <person name="Lauterbach L."/>
            <person name="Steele A.D."/>
            <person name="Gui C."/>
            <person name="Meng S."/>
            <person name="Li G."/>
            <person name="Viehrig K."/>
            <person name="Ye F."/>
            <person name="Su P."/>
            <person name="Kiefer A.F."/>
            <person name="Nichols A."/>
            <person name="Cepeda A.J."/>
            <person name="Yan W."/>
            <person name="Fan B."/>
            <person name="Jiang Y."/>
            <person name="Adhikari A."/>
            <person name="Zheng C.-J."/>
            <person name="Schuster L."/>
            <person name="Cowan T.M."/>
            <person name="Smanski M.J."/>
            <person name="Chevrette M.G."/>
            <person name="De Carvalho L.P.S."/>
            <person name="Shen B."/>
        </authorList>
    </citation>
    <scope>NUCLEOTIDE SEQUENCE [LARGE SCALE GENOMIC DNA]</scope>
    <source>
        <strain evidence="1 2">NPDC093086</strain>
    </source>
</reference>
<dbReference type="RefSeq" id="WP_350890913.1">
    <property type="nucleotide sequence ID" value="NZ_JBEOTR010000012.1"/>
</dbReference>
<evidence type="ECO:0000313" key="2">
    <source>
        <dbReference type="Proteomes" id="UP001617907"/>
    </source>
</evidence>
<evidence type="ECO:0000313" key="1">
    <source>
        <dbReference type="EMBL" id="MFJ6035853.1"/>
    </source>
</evidence>
<dbReference type="Proteomes" id="UP001617907">
    <property type="component" value="Unassembled WGS sequence"/>
</dbReference>
<proteinExistence type="predicted"/>
<name>A0ABW8H549_9ACTN</name>
<accession>A0ABW8H549</accession>